<proteinExistence type="predicted"/>
<dbReference type="EMBL" id="JAEKNN010000024">
    <property type="protein sequence ID" value="MBJ7608751.1"/>
    <property type="molecule type" value="Genomic_DNA"/>
</dbReference>
<dbReference type="AlphaFoldDB" id="A0A934NG10"/>
<evidence type="ECO:0000313" key="2">
    <source>
        <dbReference type="Proteomes" id="UP000614410"/>
    </source>
</evidence>
<dbReference type="Proteomes" id="UP000614410">
    <property type="component" value="Unassembled WGS sequence"/>
</dbReference>
<comment type="caution">
    <text evidence="1">The sequence shown here is derived from an EMBL/GenBank/DDBJ whole genome shotgun (WGS) entry which is preliminary data.</text>
</comment>
<protein>
    <submittedName>
        <fullName evidence="1">DUF4267 domain-containing protein</fullName>
    </submittedName>
</protein>
<dbReference type="Pfam" id="PF14087">
    <property type="entry name" value="DUF4267"/>
    <property type="match status" value="1"/>
</dbReference>
<dbReference type="InterPro" id="IPR025363">
    <property type="entry name" value="DUF4267"/>
</dbReference>
<gene>
    <name evidence="1" type="ORF">JF887_04880</name>
</gene>
<reference evidence="1 2" key="1">
    <citation type="submission" date="2020-10" db="EMBL/GenBank/DDBJ databases">
        <title>Ca. Dormibacterota MAGs.</title>
        <authorList>
            <person name="Montgomery K."/>
        </authorList>
    </citation>
    <scope>NUCLEOTIDE SEQUENCE [LARGE SCALE GENOMIC DNA]</scope>
    <source>
        <strain evidence="1">Mitchell_Peninsula_5</strain>
    </source>
</reference>
<evidence type="ECO:0000313" key="1">
    <source>
        <dbReference type="EMBL" id="MBJ7608751.1"/>
    </source>
</evidence>
<organism evidence="1 2">
    <name type="scientific">Candidatus Amunia macphersoniae</name>
    <dbReference type="NCBI Taxonomy" id="3127014"/>
    <lineage>
        <taxon>Bacteria</taxon>
        <taxon>Bacillati</taxon>
        <taxon>Candidatus Dormiibacterota</taxon>
        <taxon>Candidatus Dormibacteria</taxon>
        <taxon>Candidatus Aeolococcales</taxon>
        <taxon>Candidatus Aeolococcaceae</taxon>
        <taxon>Candidatus Amunia</taxon>
    </lineage>
</organism>
<accession>A0A934NG10</accession>
<sequence length="120" mass="12438">MAKWRRGATRLIGAGTAAYGLSLLVRPSSLAKQCGLDNPDDPSTRLLAITFGARDLVSGISILRVHDRSSLRLALTLRGLFDLGDAAACAALLTDSGARMRVCGVAGLWGALSLTLAATS</sequence>
<name>A0A934NG10_9BACT</name>